<dbReference type="EMBL" id="QYUQ01000002">
    <property type="protein sequence ID" value="RJG00642.1"/>
    <property type="molecule type" value="Genomic_DNA"/>
</dbReference>
<gene>
    <name evidence="3" type="ORF">D3878_02800</name>
</gene>
<dbReference type="SUPFAM" id="SSF56801">
    <property type="entry name" value="Acetyl-CoA synthetase-like"/>
    <property type="match status" value="1"/>
</dbReference>
<dbReference type="Proteomes" id="UP000266327">
    <property type="component" value="Unassembled WGS sequence"/>
</dbReference>
<keyword evidence="4" id="KW-1185">Reference proteome</keyword>
<evidence type="ECO:0000313" key="4">
    <source>
        <dbReference type="Proteomes" id="UP000266327"/>
    </source>
</evidence>
<reference evidence="4" key="1">
    <citation type="submission" date="2018-09" db="EMBL/GenBank/DDBJ databases">
        <authorList>
            <person name="Zhu H."/>
        </authorList>
    </citation>
    <scope>NUCLEOTIDE SEQUENCE [LARGE SCALE GENOMIC DNA]</scope>
    <source>
        <strain evidence="4">K1S02-23</strain>
    </source>
</reference>
<evidence type="ECO:0000259" key="1">
    <source>
        <dbReference type="Pfam" id="PF00501"/>
    </source>
</evidence>
<dbReference type="PANTHER" id="PTHR43201">
    <property type="entry name" value="ACYL-COA SYNTHETASE"/>
    <property type="match status" value="1"/>
</dbReference>
<organism evidence="3 4">
    <name type="scientific">Noviherbaspirillum sedimenti</name>
    <dbReference type="NCBI Taxonomy" id="2320865"/>
    <lineage>
        <taxon>Bacteria</taxon>
        <taxon>Pseudomonadati</taxon>
        <taxon>Pseudomonadota</taxon>
        <taxon>Betaproteobacteria</taxon>
        <taxon>Burkholderiales</taxon>
        <taxon>Oxalobacteraceae</taxon>
        <taxon>Noviherbaspirillum</taxon>
    </lineage>
</organism>
<evidence type="ECO:0000313" key="3">
    <source>
        <dbReference type="EMBL" id="RJG00642.1"/>
    </source>
</evidence>
<dbReference type="RefSeq" id="WP_119784097.1">
    <property type="nucleotide sequence ID" value="NZ_QYUQ01000002.1"/>
</dbReference>
<dbReference type="OrthoDB" id="9766486at2"/>
<sequence length="503" mass="54593">MNIAQRIDKVLSLSPDTWAIEYRDRRLLWRDIRGVKNELGRLLDDHKIDPAFSVGLLARNHSCLAAAYVALLGLERGVTLLNPMRPAHQIAQEVADLRLACLIGLEEDFSDQISAAAQAAGTALIALGDSGTALQTKLVLAGRTGIEFRRCDKNTIIEIQTSGTTGAPKRIAISRRTLEGSLQSGVRNANGEADAAELTVKRSPTLMFGPLVHTSGTFGLLMSVFEARPTVLFEKFDAMEFARKLSAHRAKFAALPPTALRMLLDSDATPADLASLSAVRSGTAPLPIETQERFENKFGVPVLTNYGATEFLGTVAGWSLNEYKEWGKTKRGSVGRANAGVELRIVDPATFAPLEQDQVGILEARVARLDGGKSWVRTSDLARIDKDGFLYIAGRADDAIIRGGFKIMAEKVANALRLHPYVMDAIVLGVADERLGQVPVALIERRPGADPVAPVDLGIFARQHLVPYEVPARFVFVDKLPRTVSDKISRPEALRLLEAHGAA</sequence>
<dbReference type="InterPro" id="IPR000873">
    <property type="entry name" value="AMP-dep_synth/lig_dom"/>
</dbReference>
<dbReference type="Gene3D" id="3.30.300.30">
    <property type="match status" value="1"/>
</dbReference>
<accession>A0A3A3G2D5</accession>
<protein>
    <submittedName>
        <fullName evidence="3">Long-chain fatty acid--CoA ligase</fullName>
    </submittedName>
</protein>
<keyword evidence="3" id="KW-0436">Ligase</keyword>
<comment type="caution">
    <text evidence="3">The sequence shown here is derived from an EMBL/GenBank/DDBJ whole genome shotgun (WGS) entry which is preliminary data.</text>
</comment>
<dbReference type="InterPro" id="IPR045851">
    <property type="entry name" value="AMP-bd_C_sf"/>
</dbReference>
<feature type="domain" description="AMP-dependent synthetase/ligase" evidence="1">
    <location>
        <begin position="14"/>
        <end position="362"/>
    </location>
</feature>
<dbReference type="InterPro" id="IPR042099">
    <property type="entry name" value="ANL_N_sf"/>
</dbReference>
<dbReference type="GO" id="GO:0006631">
    <property type="term" value="P:fatty acid metabolic process"/>
    <property type="evidence" value="ECO:0007669"/>
    <property type="project" value="TreeGrafter"/>
</dbReference>
<evidence type="ECO:0000259" key="2">
    <source>
        <dbReference type="Pfam" id="PF13193"/>
    </source>
</evidence>
<dbReference type="Pfam" id="PF13193">
    <property type="entry name" value="AMP-binding_C"/>
    <property type="match status" value="1"/>
</dbReference>
<proteinExistence type="predicted"/>
<dbReference type="Gene3D" id="3.40.50.12780">
    <property type="entry name" value="N-terminal domain of ligase-like"/>
    <property type="match status" value="1"/>
</dbReference>
<feature type="domain" description="AMP-binding enzyme C-terminal" evidence="2">
    <location>
        <begin position="412"/>
        <end position="487"/>
    </location>
</feature>
<name>A0A3A3G2D5_9BURK</name>
<dbReference type="AlphaFoldDB" id="A0A3A3G2D5"/>
<dbReference type="Pfam" id="PF00501">
    <property type="entry name" value="AMP-binding"/>
    <property type="match status" value="1"/>
</dbReference>
<dbReference type="GO" id="GO:0031956">
    <property type="term" value="F:medium-chain fatty acid-CoA ligase activity"/>
    <property type="evidence" value="ECO:0007669"/>
    <property type="project" value="TreeGrafter"/>
</dbReference>
<dbReference type="PANTHER" id="PTHR43201:SF32">
    <property type="entry name" value="2-SUCCINYLBENZOATE--COA LIGASE, CHLOROPLASTIC_PEROXISOMAL"/>
    <property type="match status" value="1"/>
</dbReference>
<dbReference type="InterPro" id="IPR025110">
    <property type="entry name" value="AMP-bd_C"/>
</dbReference>
<dbReference type="CDD" id="cd04433">
    <property type="entry name" value="AFD_class_I"/>
    <property type="match status" value="1"/>
</dbReference>